<keyword evidence="1" id="KW-1133">Transmembrane helix</keyword>
<gene>
    <name evidence="3" type="ORF">CRE_18690</name>
</gene>
<evidence type="ECO:0000313" key="4">
    <source>
        <dbReference type="Proteomes" id="UP000008281"/>
    </source>
</evidence>
<keyword evidence="2" id="KW-0732">Signal</keyword>
<keyword evidence="1" id="KW-0812">Transmembrane</keyword>
<dbReference type="RefSeq" id="XP_003115773.2">
    <property type="nucleotide sequence ID" value="XM_003115725.2"/>
</dbReference>
<dbReference type="Pfam" id="PF10318">
    <property type="entry name" value="7TM_GPCR_Srh"/>
    <property type="match status" value="1"/>
</dbReference>
<dbReference type="SUPFAM" id="SSF52058">
    <property type="entry name" value="L domain-like"/>
    <property type="match status" value="1"/>
</dbReference>
<dbReference type="InterPro" id="IPR019422">
    <property type="entry name" value="7TM_GPCR_serpentine_rcpt_Srh"/>
</dbReference>
<feature type="signal peptide" evidence="2">
    <location>
        <begin position="1"/>
        <end position="21"/>
    </location>
</feature>
<keyword evidence="4" id="KW-1185">Reference proteome</keyword>
<feature type="transmembrane region" description="Helical" evidence="1">
    <location>
        <begin position="420"/>
        <end position="448"/>
    </location>
</feature>
<feature type="transmembrane region" description="Helical" evidence="1">
    <location>
        <begin position="505"/>
        <end position="524"/>
    </location>
</feature>
<feature type="chain" id="PRO_5003175152" description="G-protein coupled receptors family 1 profile domain-containing protein" evidence="2">
    <location>
        <begin position="22"/>
        <end position="556"/>
    </location>
</feature>
<feature type="transmembrane region" description="Helical" evidence="1">
    <location>
        <begin position="292"/>
        <end position="312"/>
    </location>
</feature>
<evidence type="ECO:0000313" key="3">
    <source>
        <dbReference type="EMBL" id="EFP00261.1"/>
    </source>
</evidence>
<keyword evidence="1" id="KW-0472">Membrane</keyword>
<dbReference type="OrthoDB" id="5843072at2759"/>
<accession>E3LL59</accession>
<evidence type="ECO:0000256" key="2">
    <source>
        <dbReference type="SAM" id="SignalP"/>
    </source>
</evidence>
<dbReference type="PANTHER" id="PTHR22941:SF20">
    <property type="entry name" value="SERPENTINE RECEPTOR, CLASS H"/>
    <property type="match status" value="1"/>
</dbReference>
<feature type="transmembrane region" description="Helical" evidence="1">
    <location>
        <begin position="215"/>
        <end position="234"/>
    </location>
</feature>
<feature type="transmembrane region" description="Helical" evidence="1">
    <location>
        <begin position="174"/>
        <end position="194"/>
    </location>
</feature>
<dbReference type="InterPro" id="IPR053220">
    <property type="entry name" value="Nematode_rcpt-like_serp_H"/>
</dbReference>
<dbReference type="CTD" id="9839189"/>
<dbReference type="PANTHER" id="PTHR22941">
    <property type="entry name" value="SERPENTINE RECEPTOR"/>
    <property type="match status" value="1"/>
</dbReference>
<evidence type="ECO:0008006" key="5">
    <source>
        <dbReference type="Google" id="ProtNLM"/>
    </source>
</evidence>
<dbReference type="STRING" id="31234.E3LL59"/>
<dbReference type="eggNOG" id="ENOG502QYQ5">
    <property type="taxonomic scope" value="Eukaryota"/>
</dbReference>
<dbReference type="EMBL" id="DS268410">
    <property type="protein sequence ID" value="EFP00261.1"/>
    <property type="molecule type" value="Genomic_DNA"/>
</dbReference>
<reference evidence="3" key="1">
    <citation type="submission" date="2007-07" db="EMBL/GenBank/DDBJ databases">
        <title>PCAP assembly of the Caenorhabditis remanei genome.</title>
        <authorList>
            <consortium name="The Caenorhabditis remanei Sequencing Consortium"/>
            <person name="Wilson R.K."/>
        </authorList>
    </citation>
    <scope>NUCLEOTIDE SEQUENCE [LARGE SCALE GENOMIC DNA]</scope>
    <source>
        <strain evidence="3">PB4641</strain>
    </source>
</reference>
<protein>
    <recommendedName>
        <fullName evidence="5">G-protein coupled receptors family 1 profile domain-containing protein</fullName>
    </recommendedName>
</protein>
<feature type="transmembrane region" description="Helical" evidence="1">
    <location>
        <begin position="365"/>
        <end position="382"/>
    </location>
</feature>
<name>E3LL59_CAERE</name>
<feature type="transmembrane region" description="Helical" evidence="1">
    <location>
        <begin position="469"/>
        <end position="493"/>
    </location>
</feature>
<dbReference type="KEGG" id="crq:GCK72_019523"/>
<dbReference type="InterPro" id="IPR036941">
    <property type="entry name" value="Rcpt_L-dom_sf"/>
</dbReference>
<dbReference type="AlphaFoldDB" id="E3LL59"/>
<dbReference type="InParanoid" id="E3LL59"/>
<dbReference type="Gene3D" id="3.80.20.20">
    <property type="entry name" value="Receptor L-domain"/>
    <property type="match status" value="1"/>
</dbReference>
<feature type="transmembrane region" description="Helical" evidence="1">
    <location>
        <begin position="324"/>
        <end position="344"/>
    </location>
</feature>
<dbReference type="Proteomes" id="UP000008281">
    <property type="component" value="Unassembled WGS sequence"/>
</dbReference>
<feature type="transmembrane region" description="Helical" evidence="1">
    <location>
        <begin position="246"/>
        <end position="271"/>
    </location>
</feature>
<proteinExistence type="predicted"/>
<dbReference type="HOGENOM" id="CLU_490245_0_0_1"/>
<organism evidence="4">
    <name type="scientific">Caenorhabditis remanei</name>
    <name type="common">Caenorhabditis vulgaris</name>
    <dbReference type="NCBI Taxonomy" id="31234"/>
    <lineage>
        <taxon>Eukaryota</taxon>
        <taxon>Metazoa</taxon>
        <taxon>Ecdysozoa</taxon>
        <taxon>Nematoda</taxon>
        <taxon>Chromadorea</taxon>
        <taxon>Rhabditida</taxon>
        <taxon>Rhabditina</taxon>
        <taxon>Rhabditomorpha</taxon>
        <taxon>Rhabditoidea</taxon>
        <taxon>Rhabditidae</taxon>
        <taxon>Peloderinae</taxon>
        <taxon>Caenorhabditis</taxon>
    </lineage>
</organism>
<evidence type="ECO:0000256" key="1">
    <source>
        <dbReference type="SAM" id="Phobius"/>
    </source>
</evidence>
<sequence length="556" mass="62934">MLSGVLKILVLFFSIFIISDAKNICSGESLSAFNMLDVKNLTEMAKKPHCTHIVGDIIIQNLVDVELPVQIYKRIRVVFGSIIIVNNTNIVPPIYFQSLSVVNASLLPAITILGNKNVMVHVGNYFKKAVTQNKEKVMFAVLLNSNQILDTVRYCRFDLPLITTLDFRINTMSGIWLVIRIAEFLVSSLSLITSDAHQSIHKLASRVFLRMRRHFISLQILVYSNFIMCSSGGSHPDTRYLASPEFIAFALHCVTVVEFPVMTYGAYCILFKTPARMNSVKWLMLNLHFWSSLSDFVISFIGIPYILLAAPAGYGLGLINAPSLLIYCMVTFIAALAASVLAIYENRYFTLFGRNTFWKNCRRPFFVFITFLVPIIFVPPYLDIPEQTSARQIIISKIPCQPPFTYKNREMFVIALDYTIPVYSIAFGTLILAVSITIFGVLIGINLVKVRISSVYSSRTFMIQRKFAIALVIQSLFMLSVVLAPVITVLWIIELWYHNQVLNNFVFITLSLHGIGSTIVMILVHRPYREFTFSKFSLCCKDVETYKNNVTVSVVL</sequence>
<dbReference type="GeneID" id="9839189"/>